<accession>A0A9D5CJW6</accession>
<name>A0A9D5CJW6_9LILI</name>
<dbReference type="InterPro" id="IPR051114">
    <property type="entry name" value="Mito_RNA_Proc_CCM1"/>
</dbReference>
<evidence type="ECO:0000256" key="1">
    <source>
        <dbReference type="ARBA" id="ARBA00022737"/>
    </source>
</evidence>
<feature type="compositionally biased region" description="Low complexity" evidence="3">
    <location>
        <begin position="259"/>
        <end position="314"/>
    </location>
</feature>
<keyword evidence="1" id="KW-0677">Repeat</keyword>
<protein>
    <recommendedName>
        <fullName evidence="6">Pentatricopeptide repeat-containing protein</fullName>
    </recommendedName>
</protein>
<dbReference type="NCBIfam" id="TIGR00756">
    <property type="entry name" value="PPR"/>
    <property type="match status" value="1"/>
</dbReference>
<organism evidence="4 5">
    <name type="scientific">Dioscorea zingiberensis</name>
    <dbReference type="NCBI Taxonomy" id="325984"/>
    <lineage>
        <taxon>Eukaryota</taxon>
        <taxon>Viridiplantae</taxon>
        <taxon>Streptophyta</taxon>
        <taxon>Embryophyta</taxon>
        <taxon>Tracheophyta</taxon>
        <taxon>Spermatophyta</taxon>
        <taxon>Magnoliopsida</taxon>
        <taxon>Liliopsida</taxon>
        <taxon>Dioscoreales</taxon>
        <taxon>Dioscoreaceae</taxon>
        <taxon>Dioscorea</taxon>
    </lineage>
</organism>
<proteinExistence type="predicted"/>
<reference evidence="4" key="2">
    <citation type="journal article" date="2022" name="Hortic Res">
        <title>The genome of Dioscorea zingiberensis sheds light on the biosynthesis, origin and evolution of the medicinally important diosgenin saponins.</title>
        <authorList>
            <person name="Li Y."/>
            <person name="Tan C."/>
            <person name="Li Z."/>
            <person name="Guo J."/>
            <person name="Li S."/>
            <person name="Chen X."/>
            <person name="Wang C."/>
            <person name="Dai X."/>
            <person name="Yang H."/>
            <person name="Song W."/>
            <person name="Hou L."/>
            <person name="Xu J."/>
            <person name="Tong Z."/>
            <person name="Xu A."/>
            <person name="Yuan X."/>
            <person name="Wang W."/>
            <person name="Yang Q."/>
            <person name="Chen L."/>
            <person name="Sun Z."/>
            <person name="Wang K."/>
            <person name="Pan B."/>
            <person name="Chen J."/>
            <person name="Bao Y."/>
            <person name="Liu F."/>
            <person name="Qi X."/>
            <person name="Gang D.R."/>
            <person name="Wen J."/>
            <person name="Li J."/>
        </authorList>
    </citation>
    <scope>NUCLEOTIDE SEQUENCE</scope>
    <source>
        <strain evidence="4">Dzin_1.0</strain>
    </source>
</reference>
<dbReference type="InterPro" id="IPR002885">
    <property type="entry name" value="PPR_rpt"/>
</dbReference>
<evidence type="ECO:0000313" key="4">
    <source>
        <dbReference type="EMBL" id="KAJ0974706.1"/>
    </source>
</evidence>
<dbReference type="OrthoDB" id="10676359at2759"/>
<dbReference type="AlphaFoldDB" id="A0A9D5CJW6"/>
<dbReference type="GO" id="GO:0003729">
    <property type="term" value="F:mRNA binding"/>
    <property type="evidence" value="ECO:0007669"/>
    <property type="project" value="TreeGrafter"/>
</dbReference>
<feature type="repeat" description="PPR" evidence="2">
    <location>
        <begin position="183"/>
        <end position="217"/>
    </location>
</feature>
<feature type="compositionally biased region" description="Low complexity" evidence="3">
    <location>
        <begin position="220"/>
        <end position="234"/>
    </location>
</feature>
<dbReference type="Gene3D" id="1.25.40.10">
    <property type="entry name" value="Tetratricopeptide repeat domain"/>
    <property type="match status" value="1"/>
</dbReference>
<evidence type="ECO:0008006" key="6">
    <source>
        <dbReference type="Google" id="ProtNLM"/>
    </source>
</evidence>
<dbReference type="PANTHER" id="PTHR47934">
    <property type="entry name" value="PENTATRICOPEPTIDE REPEAT-CONTAINING PROTEIN PET309, MITOCHONDRIAL"/>
    <property type="match status" value="1"/>
</dbReference>
<reference evidence="4" key="1">
    <citation type="submission" date="2021-03" db="EMBL/GenBank/DDBJ databases">
        <authorList>
            <person name="Li Z."/>
            <person name="Yang C."/>
        </authorList>
    </citation>
    <scope>NUCLEOTIDE SEQUENCE</scope>
    <source>
        <strain evidence="4">Dzin_1.0</strain>
        <tissue evidence="4">Leaf</tissue>
    </source>
</reference>
<dbReference type="PROSITE" id="PS51375">
    <property type="entry name" value="PPR"/>
    <property type="match status" value="1"/>
</dbReference>
<feature type="region of interest" description="Disordered" evidence="3">
    <location>
        <begin position="217"/>
        <end position="349"/>
    </location>
</feature>
<dbReference type="InterPro" id="IPR011990">
    <property type="entry name" value="TPR-like_helical_dom_sf"/>
</dbReference>
<dbReference type="Proteomes" id="UP001085076">
    <property type="component" value="Miscellaneous, Linkage group lg04"/>
</dbReference>
<evidence type="ECO:0000256" key="3">
    <source>
        <dbReference type="SAM" id="MobiDB-lite"/>
    </source>
</evidence>
<dbReference type="PANTHER" id="PTHR47934:SF13">
    <property type="entry name" value="OS06G0125300 PROTEIN"/>
    <property type="match status" value="1"/>
</dbReference>
<dbReference type="GO" id="GO:0007005">
    <property type="term" value="P:mitochondrion organization"/>
    <property type="evidence" value="ECO:0007669"/>
    <property type="project" value="TreeGrafter"/>
</dbReference>
<feature type="region of interest" description="Disordered" evidence="3">
    <location>
        <begin position="1"/>
        <end position="38"/>
    </location>
</feature>
<gene>
    <name evidence="4" type="ORF">J5N97_016671</name>
</gene>
<dbReference type="Pfam" id="PF01535">
    <property type="entry name" value="PPR"/>
    <property type="match status" value="2"/>
</dbReference>
<keyword evidence="5" id="KW-1185">Reference proteome</keyword>
<dbReference type="PRINTS" id="PR01217">
    <property type="entry name" value="PRICHEXTENSN"/>
</dbReference>
<dbReference type="GO" id="GO:0006396">
    <property type="term" value="P:RNA processing"/>
    <property type="evidence" value="ECO:0007669"/>
    <property type="project" value="TreeGrafter"/>
</dbReference>
<dbReference type="EMBL" id="JAGGNH010000004">
    <property type="protein sequence ID" value="KAJ0974706.1"/>
    <property type="molecule type" value="Genomic_DNA"/>
</dbReference>
<comment type="caution">
    <text evidence="4">The sequence shown here is derived from an EMBL/GenBank/DDBJ whole genome shotgun (WGS) entry which is preliminary data.</text>
</comment>
<sequence>MLRATAPRSLPALSRVASDPDPPLAPDLFRSPRRSGSYTQGDATYLSLARSFSDPPDPAAIHRLLARMRLDPRRPFPERLFFPLFRAFSRSNLPLHALHLFDEMLPCFHCPPTVRSLNSALSALLSSPSSVPLALPFYSRALRSHPSISPNFLTSNLLLKALSHSPSSRDRAILLFRSLPSRDAYSYSILLEALSCFNRLDEALSLLYEMQLDGVPPPQSLSTPSSAPSVAPATSPAPPSSPATCSSRAAPPPPPPTTPSSTPSASATSSTPPSPFSTAWPATAANPTRSPTAPSSTASSSSAAPSTPTASSPTWTRKVFDQMPSSTPPSSPASSVAAIPTPPSELGRS</sequence>
<dbReference type="GO" id="GO:0005739">
    <property type="term" value="C:mitochondrion"/>
    <property type="evidence" value="ECO:0007669"/>
    <property type="project" value="TreeGrafter"/>
</dbReference>
<evidence type="ECO:0000256" key="2">
    <source>
        <dbReference type="PROSITE-ProRule" id="PRU00708"/>
    </source>
</evidence>
<evidence type="ECO:0000313" key="5">
    <source>
        <dbReference type="Proteomes" id="UP001085076"/>
    </source>
</evidence>